<reference evidence="2" key="1">
    <citation type="journal article" date="2023" name="Mol. Phylogenet. Evol.">
        <title>Genome-scale phylogeny and comparative genomics of the fungal order Sordariales.</title>
        <authorList>
            <person name="Hensen N."/>
            <person name="Bonometti L."/>
            <person name="Westerberg I."/>
            <person name="Brannstrom I.O."/>
            <person name="Guillou S."/>
            <person name="Cros-Aarteil S."/>
            <person name="Calhoun S."/>
            <person name="Haridas S."/>
            <person name="Kuo A."/>
            <person name="Mondo S."/>
            <person name="Pangilinan J."/>
            <person name="Riley R."/>
            <person name="LaButti K."/>
            <person name="Andreopoulos B."/>
            <person name="Lipzen A."/>
            <person name="Chen C."/>
            <person name="Yan M."/>
            <person name="Daum C."/>
            <person name="Ng V."/>
            <person name="Clum A."/>
            <person name="Steindorff A."/>
            <person name="Ohm R.A."/>
            <person name="Martin F."/>
            <person name="Silar P."/>
            <person name="Natvig D.O."/>
            <person name="Lalanne C."/>
            <person name="Gautier V."/>
            <person name="Ament-Velasquez S.L."/>
            <person name="Kruys A."/>
            <person name="Hutchinson M.I."/>
            <person name="Powell A.J."/>
            <person name="Barry K."/>
            <person name="Miller A.N."/>
            <person name="Grigoriev I.V."/>
            <person name="Debuchy R."/>
            <person name="Gladieux P."/>
            <person name="Hiltunen Thoren M."/>
            <person name="Johannesson H."/>
        </authorList>
    </citation>
    <scope>NUCLEOTIDE SEQUENCE</scope>
    <source>
        <strain evidence="2">CBS 123565</strain>
    </source>
</reference>
<sequence length="183" mass="19415">MFGHLHLWTLYGIANQLPGLKRRRSGQASPSLDTSPSPTCNLPHSIGPPLIRAFFSGGPLATGPPAQAFMWASPLIPSKYIHPFMRPANAHSVGAKTLSAHGVLLSILCSKALAIPDYPSLGNKAFQPRQRLSNQCISDGGRGVACKLQHTASQPARDTAASQGTPPIMSIARQPAVVRGVQR</sequence>
<feature type="compositionally biased region" description="Polar residues" evidence="1">
    <location>
        <begin position="150"/>
        <end position="165"/>
    </location>
</feature>
<evidence type="ECO:0000313" key="2">
    <source>
        <dbReference type="EMBL" id="KAK4137009.1"/>
    </source>
</evidence>
<evidence type="ECO:0000313" key="3">
    <source>
        <dbReference type="Proteomes" id="UP001304895"/>
    </source>
</evidence>
<dbReference type="EMBL" id="MU853403">
    <property type="protein sequence ID" value="KAK4137009.1"/>
    <property type="molecule type" value="Genomic_DNA"/>
</dbReference>
<name>A0AAN6UQC4_9PEZI</name>
<feature type="region of interest" description="Disordered" evidence="1">
    <location>
        <begin position="150"/>
        <end position="169"/>
    </location>
</feature>
<dbReference type="AlphaFoldDB" id="A0AAN6UQC4"/>
<organism evidence="2 3">
    <name type="scientific">Trichocladium antarcticum</name>
    <dbReference type="NCBI Taxonomy" id="1450529"/>
    <lineage>
        <taxon>Eukaryota</taxon>
        <taxon>Fungi</taxon>
        <taxon>Dikarya</taxon>
        <taxon>Ascomycota</taxon>
        <taxon>Pezizomycotina</taxon>
        <taxon>Sordariomycetes</taxon>
        <taxon>Sordariomycetidae</taxon>
        <taxon>Sordariales</taxon>
        <taxon>Chaetomiaceae</taxon>
        <taxon>Trichocladium</taxon>
    </lineage>
</organism>
<proteinExistence type="predicted"/>
<protein>
    <submittedName>
        <fullName evidence="2">Uncharacterized protein</fullName>
    </submittedName>
</protein>
<keyword evidence="3" id="KW-1185">Reference proteome</keyword>
<accession>A0AAN6UQC4</accession>
<comment type="caution">
    <text evidence="2">The sequence shown here is derived from an EMBL/GenBank/DDBJ whole genome shotgun (WGS) entry which is preliminary data.</text>
</comment>
<evidence type="ECO:0000256" key="1">
    <source>
        <dbReference type="SAM" id="MobiDB-lite"/>
    </source>
</evidence>
<gene>
    <name evidence="2" type="ORF">BT67DRAFT_198216</name>
</gene>
<dbReference type="Proteomes" id="UP001304895">
    <property type="component" value="Unassembled WGS sequence"/>
</dbReference>
<reference evidence="2" key="2">
    <citation type="submission" date="2023-05" db="EMBL/GenBank/DDBJ databases">
        <authorList>
            <consortium name="Lawrence Berkeley National Laboratory"/>
            <person name="Steindorff A."/>
            <person name="Hensen N."/>
            <person name="Bonometti L."/>
            <person name="Westerberg I."/>
            <person name="Brannstrom I.O."/>
            <person name="Guillou S."/>
            <person name="Cros-Aarteil S."/>
            <person name="Calhoun S."/>
            <person name="Haridas S."/>
            <person name="Kuo A."/>
            <person name="Mondo S."/>
            <person name="Pangilinan J."/>
            <person name="Riley R."/>
            <person name="Labutti K."/>
            <person name="Andreopoulos B."/>
            <person name="Lipzen A."/>
            <person name="Chen C."/>
            <person name="Yanf M."/>
            <person name="Daum C."/>
            <person name="Ng V."/>
            <person name="Clum A."/>
            <person name="Ohm R."/>
            <person name="Martin F."/>
            <person name="Silar P."/>
            <person name="Natvig D."/>
            <person name="Lalanne C."/>
            <person name="Gautier V."/>
            <person name="Ament-Velasquez S.L."/>
            <person name="Kruys A."/>
            <person name="Hutchinson M.I."/>
            <person name="Powell A.J."/>
            <person name="Barry K."/>
            <person name="Miller A.N."/>
            <person name="Grigoriev I.V."/>
            <person name="Debuchy R."/>
            <person name="Gladieux P."/>
            <person name="Thoren M.H."/>
            <person name="Johannesson H."/>
        </authorList>
    </citation>
    <scope>NUCLEOTIDE SEQUENCE</scope>
    <source>
        <strain evidence="2">CBS 123565</strain>
    </source>
</reference>